<gene>
    <name evidence="1" type="ORF">GCK72_001188</name>
</gene>
<reference evidence="1 2" key="1">
    <citation type="submission" date="2019-12" db="EMBL/GenBank/DDBJ databases">
        <title>Chromosome-level assembly of the Caenorhabditis remanei genome.</title>
        <authorList>
            <person name="Teterina A.A."/>
            <person name="Willis J.H."/>
            <person name="Phillips P.C."/>
        </authorList>
    </citation>
    <scope>NUCLEOTIDE SEQUENCE [LARGE SCALE GENOMIC DNA]</scope>
    <source>
        <strain evidence="1 2">PX506</strain>
        <tissue evidence="1">Whole organism</tissue>
    </source>
</reference>
<name>A0A6A5HQ68_CAERE</name>
<dbReference type="Proteomes" id="UP000483820">
    <property type="component" value="Chromosome I"/>
</dbReference>
<evidence type="ECO:0000313" key="2">
    <source>
        <dbReference type="Proteomes" id="UP000483820"/>
    </source>
</evidence>
<proteinExistence type="predicted"/>
<dbReference type="GeneID" id="78773237"/>
<evidence type="ECO:0000313" key="1">
    <source>
        <dbReference type="EMBL" id="KAF1769371.1"/>
    </source>
</evidence>
<dbReference type="EMBL" id="WUAV01000001">
    <property type="protein sequence ID" value="KAF1769371.1"/>
    <property type="molecule type" value="Genomic_DNA"/>
</dbReference>
<dbReference type="RefSeq" id="XP_053591514.1">
    <property type="nucleotide sequence ID" value="XM_053722869.1"/>
</dbReference>
<organism evidence="1 2">
    <name type="scientific">Caenorhabditis remanei</name>
    <name type="common">Caenorhabditis vulgaris</name>
    <dbReference type="NCBI Taxonomy" id="31234"/>
    <lineage>
        <taxon>Eukaryota</taxon>
        <taxon>Metazoa</taxon>
        <taxon>Ecdysozoa</taxon>
        <taxon>Nematoda</taxon>
        <taxon>Chromadorea</taxon>
        <taxon>Rhabditida</taxon>
        <taxon>Rhabditina</taxon>
        <taxon>Rhabditomorpha</taxon>
        <taxon>Rhabditoidea</taxon>
        <taxon>Rhabditidae</taxon>
        <taxon>Peloderinae</taxon>
        <taxon>Caenorhabditis</taxon>
    </lineage>
</organism>
<comment type="caution">
    <text evidence="1">The sequence shown here is derived from an EMBL/GenBank/DDBJ whole genome shotgun (WGS) entry which is preliminary data.</text>
</comment>
<dbReference type="AlphaFoldDB" id="A0A6A5HQ68"/>
<dbReference type="KEGG" id="crq:GCK72_001188"/>
<dbReference type="CTD" id="78773237"/>
<sequence>MKIQCSVNTLIEAITQVSEPALLIPFWKFPNRLKMTPNPTMCSLSIETNDPSLLTTKSALSRIVARSMIVARRRHLEDPSRRDFQKILRKPGA</sequence>
<protein>
    <submittedName>
        <fullName evidence="1">Uncharacterized protein</fullName>
    </submittedName>
</protein>
<accession>A0A6A5HQ68</accession>